<dbReference type="PROSITE" id="PS51192">
    <property type="entry name" value="HELICASE_ATP_BIND_1"/>
    <property type="match status" value="1"/>
</dbReference>
<dbReference type="GO" id="GO:0003677">
    <property type="term" value="F:DNA binding"/>
    <property type="evidence" value="ECO:0007669"/>
    <property type="project" value="UniProtKB-KW"/>
</dbReference>
<dbReference type="PANTHER" id="PTHR47962:SF5">
    <property type="entry name" value="ATP-DEPENDENT HELICASE LHR-RELATED"/>
    <property type="match status" value="1"/>
</dbReference>
<sequence length="1451" mass="162296">MSLTLFHSAVAAWFERSFRQPTEVQNQAWKAIKSSQNTLIAAPTGSGKTLSAFLSAIDDLVRQGIAGTLQPGTQVVYVSPLKALSNDIERNLQFPLDGIKQELESRGLPGADISVMVRTGDTPMADRAAMVKHPPHILVTTPESLYLLLTSTNGRKMLSTVHTLILDEIHAMVGDKRGSHLSLSVERLEALIGRKLHRIGLSATQKPVEQVAQFLSGNTADCHIIDAGHARKLDLSIEIPRSPLTAVMANEVWTEIYDRLINLISSHETTLIFVNTRRLAERLSHNLNEKLGPGFVLAHHGSMSKDLRFDAERRLKSGNLRALVATASMELGIDVGSIDLVCQIGSPRSIAAFLQRVGRSGHSVNKTPKGKLFPLTTDELVDCAAIMDAIQRGELDRIIMPEKPLDVLAQQIVAETSCQEYTEDELFTLVKKAYPYRDLSRSEFDEVIVMLSEGFTGRNGRRAAYLYHDMVNGRIKARKGARLTAIMSGGAIPDNFEYEVMLEPGNVFLGTLNEDFAIESIPGDIFKLGNNSWKILRIESGRVRVEDAAGQPPNIPFWLGEAPGRTKELSFAVSRLREEVISRLGNLEALEQDPDHPDNTWKKDAVDWLVHEKKLTPEAADQLTDYLGAAKAALKVMPTQQNIVMERFFDEAGDMHLVIHSPFGNRMNKAWGLALRKKFCRKFNFELQAAANDNAIILSLGSTHSFPLEEVFSYLSPETVRDVLVQAMLDAPIFGIRWRWNASRALAVIRRRADRKVPAQLQRMQSEDLVAQVFPDQLACLENIPGEREVPNHPLVRQTIHDCLYEAMDIEGLEDLLRKIKKKQVNLVARDLKEPSPLAYEIVNARPYAFLDDAPLEERRTLAVRSRRSLSPAEANDIGKLDPEAIEAVQREAWPEATTADELHDALLLSGFITRQEGIENQWETYFYELVTAGRATALAGKQVLWVATERVPYMTAVYPDRTLEHAVTVPEKIRQVPADKDALTELIRGRLEIMGPVTAETLAGLMDLSTGTIDLALLRLENEGFAFRGSFSGPNTNEWCERRLLARIHRYTIRKLRSEIQPVSASDYMRFLFSWHQLGEGKQPQGPVALEHAIQKLEGYEAPAVAWEADILPARIDAYDHQWLDMLSIAGKISWGRFRIASSAGKDKKASSPIRTTPVAFVNRAHLNVWKNIQFHPDDSESNGLSTKAQQVLAVLQKHGASFFDDIVYKTKLFPSQAEDALGELIGAGLITSDSFTGLRALLVPDKYKTNAGHRRDVEIFSMNYAGRWSLLHDVHEPEAQRDERGAQQDIETIAWALLRRYGVLFRKLAERENLAPPWRDLVRVLRTMEARGQIRGGRFVEGVYGEQFALPEAIVELRNTKKDTKKDVLISISAADPLNLTGIITPGRRIPAFSGNRILYQDGVPVAIREAKEIQFLIEPDAEKKWPLQHALVQHHVSPKLRKYLGVSS</sequence>
<keyword evidence="12" id="KW-1185">Reference proteome</keyword>
<name>A0AAP2DJX9_9BACT</name>
<dbReference type="PROSITE" id="PS51194">
    <property type="entry name" value="HELICASE_CTER"/>
    <property type="match status" value="1"/>
</dbReference>
<dbReference type="InterPro" id="IPR045628">
    <property type="entry name" value="Lhr_WH_dom"/>
</dbReference>
<dbReference type="Pfam" id="PF19306">
    <property type="entry name" value="WHD_Lhr"/>
    <property type="match status" value="1"/>
</dbReference>
<dbReference type="GO" id="GO:0006281">
    <property type="term" value="P:DNA repair"/>
    <property type="evidence" value="ECO:0007669"/>
    <property type="project" value="UniProtKB-KW"/>
</dbReference>
<evidence type="ECO:0000256" key="3">
    <source>
        <dbReference type="ARBA" id="ARBA00022801"/>
    </source>
</evidence>
<dbReference type="InterPro" id="IPR055367">
    <property type="entry name" value="WH4_Lhr"/>
</dbReference>
<proteinExistence type="predicted"/>
<dbReference type="Pfam" id="PF00271">
    <property type="entry name" value="Helicase_C"/>
    <property type="match status" value="1"/>
</dbReference>
<evidence type="ECO:0000256" key="8">
    <source>
        <dbReference type="ARBA" id="ARBA00023235"/>
    </source>
</evidence>
<evidence type="ECO:0000256" key="7">
    <source>
        <dbReference type="ARBA" id="ARBA00023204"/>
    </source>
</evidence>
<dbReference type="Proteomes" id="UP001319200">
    <property type="component" value="Unassembled WGS sequence"/>
</dbReference>
<evidence type="ECO:0000259" key="10">
    <source>
        <dbReference type="PROSITE" id="PS51194"/>
    </source>
</evidence>
<evidence type="ECO:0000256" key="1">
    <source>
        <dbReference type="ARBA" id="ARBA00022741"/>
    </source>
</evidence>
<evidence type="ECO:0000313" key="12">
    <source>
        <dbReference type="Proteomes" id="UP001319200"/>
    </source>
</evidence>
<gene>
    <name evidence="11" type="ORF">KK083_12460</name>
</gene>
<dbReference type="CDD" id="cd18796">
    <property type="entry name" value="SF2_C_LHR"/>
    <property type="match status" value="1"/>
</dbReference>
<dbReference type="InterPro" id="IPR013701">
    <property type="entry name" value="Lhr-like_DEAD/DEAH_assoc"/>
</dbReference>
<keyword evidence="2" id="KW-0227">DNA damage</keyword>
<dbReference type="Pfam" id="PF00270">
    <property type="entry name" value="DEAD"/>
    <property type="match status" value="1"/>
</dbReference>
<dbReference type="Pfam" id="PF08494">
    <property type="entry name" value="DEAD_assoc"/>
    <property type="match status" value="1"/>
</dbReference>
<dbReference type="SMART" id="SM00487">
    <property type="entry name" value="DEXDc"/>
    <property type="match status" value="1"/>
</dbReference>
<dbReference type="InterPro" id="IPR014001">
    <property type="entry name" value="Helicase_ATP-bd"/>
</dbReference>
<feature type="domain" description="Helicase ATP-binding" evidence="9">
    <location>
        <begin position="29"/>
        <end position="223"/>
    </location>
</feature>
<dbReference type="CDD" id="cd17922">
    <property type="entry name" value="DEXHc_LHR-like"/>
    <property type="match status" value="1"/>
</dbReference>
<dbReference type="EMBL" id="JAHESF010000010">
    <property type="protein sequence ID" value="MBT1697695.1"/>
    <property type="molecule type" value="Genomic_DNA"/>
</dbReference>
<dbReference type="Gene3D" id="3.40.50.300">
    <property type="entry name" value="P-loop containing nucleotide triphosphate hydrolases"/>
    <property type="match status" value="2"/>
</dbReference>
<keyword evidence="5" id="KW-0067">ATP-binding</keyword>
<evidence type="ECO:0000256" key="5">
    <source>
        <dbReference type="ARBA" id="ARBA00022840"/>
    </source>
</evidence>
<evidence type="ECO:0000313" key="11">
    <source>
        <dbReference type="EMBL" id="MBT1697695.1"/>
    </source>
</evidence>
<evidence type="ECO:0000256" key="2">
    <source>
        <dbReference type="ARBA" id="ARBA00022763"/>
    </source>
</evidence>
<dbReference type="InterPro" id="IPR055368">
    <property type="entry name" value="WH3_Lhr"/>
</dbReference>
<evidence type="ECO:0000256" key="6">
    <source>
        <dbReference type="ARBA" id="ARBA00023125"/>
    </source>
</evidence>
<dbReference type="Pfam" id="PF23235">
    <property type="entry name" value="WHD_3rd_Lhr"/>
    <property type="match status" value="1"/>
</dbReference>
<dbReference type="SMART" id="SM00490">
    <property type="entry name" value="HELICc"/>
    <property type="match status" value="1"/>
</dbReference>
<dbReference type="GO" id="GO:0004386">
    <property type="term" value="F:helicase activity"/>
    <property type="evidence" value="ECO:0007669"/>
    <property type="project" value="UniProtKB-KW"/>
</dbReference>
<dbReference type="GO" id="GO:0016887">
    <property type="term" value="F:ATP hydrolysis activity"/>
    <property type="evidence" value="ECO:0007669"/>
    <property type="project" value="TreeGrafter"/>
</dbReference>
<keyword evidence="1" id="KW-0547">Nucleotide-binding</keyword>
<keyword evidence="6" id="KW-0238">DNA-binding</keyword>
<dbReference type="InterPro" id="IPR027417">
    <property type="entry name" value="P-loop_NTPase"/>
</dbReference>
<dbReference type="Pfam" id="PF23234">
    <property type="entry name" value="WHD_4th_Lhr"/>
    <property type="match status" value="1"/>
</dbReference>
<reference evidence="11 12" key="1">
    <citation type="submission" date="2021-05" db="EMBL/GenBank/DDBJ databases">
        <title>A Polyphasic approach of four new species of the genus Ohtaekwangia: Ohtaekwangia histidinii sp. nov., Ohtaekwangia cretensis sp. nov., Ohtaekwangia indiensis sp. nov., Ohtaekwangia reichenbachii sp. nov. from diverse environment.</title>
        <authorList>
            <person name="Octaviana S."/>
        </authorList>
    </citation>
    <scope>NUCLEOTIDE SEQUENCE [LARGE SCALE GENOMIC DNA]</scope>
    <source>
        <strain evidence="11 12">PWU4</strain>
    </source>
</reference>
<keyword evidence="8" id="KW-0413">Isomerase</keyword>
<dbReference type="RefSeq" id="WP_254163567.1">
    <property type="nucleotide sequence ID" value="NZ_JAHESF010000010.1"/>
</dbReference>
<dbReference type="SUPFAM" id="SSF52540">
    <property type="entry name" value="P-loop containing nucleoside triphosphate hydrolases"/>
    <property type="match status" value="1"/>
</dbReference>
<dbReference type="InterPro" id="IPR001650">
    <property type="entry name" value="Helicase_C-like"/>
</dbReference>
<keyword evidence="4 11" id="KW-0347">Helicase</keyword>
<organism evidence="11 12">
    <name type="scientific">Chryseosolibacter histidini</name>
    <dbReference type="NCBI Taxonomy" id="2782349"/>
    <lineage>
        <taxon>Bacteria</taxon>
        <taxon>Pseudomonadati</taxon>
        <taxon>Bacteroidota</taxon>
        <taxon>Cytophagia</taxon>
        <taxon>Cytophagales</taxon>
        <taxon>Chryseotaleaceae</taxon>
        <taxon>Chryseosolibacter</taxon>
    </lineage>
</organism>
<keyword evidence="7" id="KW-0234">DNA repair</keyword>
<dbReference type="PANTHER" id="PTHR47962">
    <property type="entry name" value="ATP-DEPENDENT HELICASE LHR-RELATED-RELATED"/>
    <property type="match status" value="1"/>
</dbReference>
<evidence type="ECO:0000259" key="9">
    <source>
        <dbReference type="PROSITE" id="PS51192"/>
    </source>
</evidence>
<keyword evidence="3" id="KW-0378">Hydrolase</keyword>
<accession>A0AAP2DJX9</accession>
<feature type="domain" description="Helicase C-terminal" evidence="10">
    <location>
        <begin position="255"/>
        <end position="406"/>
    </location>
</feature>
<dbReference type="GO" id="GO:0005524">
    <property type="term" value="F:ATP binding"/>
    <property type="evidence" value="ECO:0007669"/>
    <property type="project" value="UniProtKB-KW"/>
</dbReference>
<dbReference type="InterPro" id="IPR052511">
    <property type="entry name" value="ATP-dep_Helicase"/>
</dbReference>
<protein>
    <submittedName>
        <fullName evidence="11">DEAD/DEAH box helicase</fullName>
    </submittedName>
</protein>
<dbReference type="InterPro" id="IPR011545">
    <property type="entry name" value="DEAD/DEAH_box_helicase_dom"/>
</dbReference>
<evidence type="ECO:0000256" key="4">
    <source>
        <dbReference type="ARBA" id="ARBA00022806"/>
    </source>
</evidence>
<comment type="caution">
    <text evidence="11">The sequence shown here is derived from an EMBL/GenBank/DDBJ whole genome shotgun (WGS) entry which is preliminary data.</text>
</comment>